<feature type="compositionally biased region" description="Polar residues" evidence="1">
    <location>
        <begin position="39"/>
        <end position="57"/>
    </location>
</feature>
<dbReference type="AlphaFoldDB" id="A0A5N6NS08"/>
<dbReference type="InterPro" id="IPR043502">
    <property type="entry name" value="DNA/RNA_pol_sf"/>
</dbReference>
<dbReference type="Pfam" id="PF07727">
    <property type="entry name" value="RVT_2"/>
    <property type="match status" value="1"/>
</dbReference>
<reference evidence="3 4" key="1">
    <citation type="submission" date="2019-05" db="EMBL/GenBank/DDBJ databases">
        <title>Mikania micrantha, genome provides insights into the molecular mechanism of rapid growth.</title>
        <authorList>
            <person name="Liu B."/>
        </authorList>
    </citation>
    <scope>NUCLEOTIDE SEQUENCE [LARGE SCALE GENOMIC DNA]</scope>
    <source>
        <strain evidence="3">NLD-2019</strain>
        <tissue evidence="3">Leaf</tissue>
    </source>
</reference>
<dbReference type="InterPro" id="IPR013103">
    <property type="entry name" value="RVT_2"/>
</dbReference>
<feature type="region of interest" description="Disordered" evidence="1">
    <location>
        <begin position="1"/>
        <end position="82"/>
    </location>
</feature>
<dbReference type="CDD" id="cd09272">
    <property type="entry name" value="RNase_HI_RT_Ty1"/>
    <property type="match status" value="1"/>
</dbReference>
<evidence type="ECO:0000313" key="4">
    <source>
        <dbReference type="Proteomes" id="UP000326396"/>
    </source>
</evidence>
<accession>A0A5N6NS08</accession>
<organism evidence="3 4">
    <name type="scientific">Mikania micrantha</name>
    <name type="common">bitter vine</name>
    <dbReference type="NCBI Taxonomy" id="192012"/>
    <lineage>
        <taxon>Eukaryota</taxon>
        <taxon>Viridiplantae</taxon>
        <taxon>Streptophyta</taxon>
        <taxon>Embryophyta</taxon>
        <taxon>Tracheophyta</taxon>
        <taxon>Spermatophyta</taxon>
        <taxon>Magnoliopsida</taxon>
        <taxon>eudicotyledons</taxon>
        <taxon>Gunneridae</taxon>
        <taxon>Pentapetalae</taxon>
        <taxon>asterids</taxon>
        <taxon>campanulids</taxon>
        <taxon>Asterales</taxon>
        <taxon>Asteraceae</taxon>
        <taxon>Asteroideae</taxon>
        <taxon>Heliantheae alliance</taxon>
        <taxon>Eupatorieae</taxon>
        <taxon>Mikania</taxon>
    </lineage>
</organism>
<keyword evidence="4" id="KW-1185">Reference proteome</keyword>
<feature type="compositionally biased region" description="Polar residues" evidence="1">
    <location>
        <begin position="18"/>
        <end position="27"/>
    </location>
</feature>
<evidence type="ECO:0000259" key="2">
    <source>
        <dbReference type="Pfam" id="PF07727"/>
    </source>
</evidence>
<evidence type="ECO:0000313" key="3">
    <source>
        <dbReference type="EMBL" id="KAD5317020.1"/>
    </source>
</evidence>
<dbReference type="OrthoDB" id="543212at2759"/>
<dbReference type="EMBL" id="SZYD01000009">
    <property type="protein sequence ID" value="KAD5317020.1"/>
    <property type="molecule type" value="Genomic_DNA"/>
</dbReference>
<evidence type="ECO:0000256" key="1">
    <source>
        <dbReference type="SAM" id="MobiDB-lite"/>
    </source>
</evidence>
<protein>
    <recommendedName>
        <fullName evidence="2">Reverse transcriptase Ty1/copia-type domain-containing protein</fullName>
    </recommendedName>
</protein>
<dbReference type="SUPFAM" id="SSF56672">
    <property type="entry name" value="DNA/RNA polymerases"/>
    <property type="match status" value="1"/>
</dbReference>
<proteinExistence type="predicted"/>
<sequence>MVDFGSGSVNADHGSESPHASSSNGPSHQRREEDEGTSEPPSNDLQHNLSTNEARTSSSEEPRTSVRRSSRPHIPPKRLEDYVLMSTEGEDIDLPDDNEPMNYKEAKTKKEWVTAMKQQKGWEIHHLDVKIAFLHGELKEDVYVIQPEGFEVPGKEENVYKLAKALYGLRQAPRAWNTKLNGILKDMKFDRCSKEQAVYRRKDQEKLLLIAVYVDDLFVTEVSQQDACILLKQEGYATKILEETGMMQCNPAQVPMEPGLKLTKDGDEPEIDPTWFRRIVGCLRYLLHTRPDLAYSVGVVSRYMQHPKESHGMAVKHILRYVRGTLNCGLKYNRGGKLEIVGYSDNSHNIDVDDGRSTTMHVFYLGKSPITWCSQKQSTVALSSCEAEFMAATAAACQAIWLQELLAELTGWEGQKVILKVDNWSAIALTNNPIFHGRSKHINTRYHFIRECIENDQVEVEYVAGEEQKADMLTKPLARIKFNEMKTLVRIKDLPGLIRKLGG</sequence>
<name>A0A5N6NS08_9ASTR</name>
<dbReference type="PANTHER" id="PTHR11439">
    <property type="entry name" value="GAG-POL-RELATED RETROTRANSPOSON"/>
    <property type="match status" value="1"/>
</dbReference>
<feature type="domain" description="Reverse transcriptase Ty1/copia-type" evidence="2">
    <location>
        <begin position="113"/>
        <end position="221"/>
    </location>
</feature>
<feature type="compositionally biased region" description="Basic residues" evidence="1">
    <location>
        <begin position="65"/>
        <end position="76"/>
    </location>
</feature>
<dbReference type="PANTHER" id="PTHR11439:SF515">
    <property type="entry name" value="GAG-POL POLYPROTEIN"/>
    <property type="match status" value="1"/>
</dbReference>
<dbReference type="Proteomes" id="UP000326396">
    <property type="component" value="Linkage Group LG17"/>
</dbReference>
<gene>
    <name evidence="3" type="ORF">E3N88_16966</name>
</gene>
<comment type="caution">
    <text evidence="3">The sequence shown here is derived from an EMBL/GenBank/DDBJ whole genome shotgun (WGS) entry which is preliminary data.</text>
</comment>